<gene>
    <name evidence="3" type="ORF">SAMN05216266_10917</name>
</gene>
<dbReference type="Proteomes" id="UP000243799">
    <property type="component" value="Unassembled WGS sequence"/>
</dbReference>
<reference evidence="4" key="1">
    <citation type="submission" date="2016-10" db="EMBL/GenBank/DDBJ databases">
        <authorList>
            <person name="Varghese N."/>
            <person name="Submissions S."/>
        </authorList>
    </citation>
    <scope>NUCLEOTIDE SEQUENCE [LARGE SCALE GENOMIC DNA]</scope>
    <source>
        <strain evidence="4">CGMCC 4.3568</strain>
    </source>
</reference>
<proteinExistence type="predicted"/>
<feature type="compositionally biased region" description="Gly residues" evidence="2">
    <location>
        <begin position="273"/>
        <end position="289"/>
    </location>
</feature>
<name>A0A1I1ACY9_9PSEU</name>
<keyword evidence="4" id="KW-1185">Reference proteome</keyword>
<evidence type="ECO:0008006" key="5">
    <source>
        <dbReference type="Google" id="ProtNLM"/>
    </source>
</evidence>
<organism evidence="3 4">
    <name type="scientific">Amycolatopsis marina</name>
    <dbReference type="NCBI Taxonomy" id="490629"/>
    <lineage>
        <taxon>Bacteria</taxon>
        <taxon>Bacillati</taxon>
        <taxon>Actinomycetota</taxon>
        <taxon>Actinomycetes</taxon>
        <taxon>Pseudonocardiales</taxon>
        <taxon>Pseudonocardiaceae</taxon>
        <taxon>Amycolatopsis</taxon>
    </lineage>
</organism>
<accession>A0A1I1ACY9</accession>
<evidence type="ECO:0000313" key="4">
    <source>
        <dbReference type="Proteomes" id="UP000243799"/>
    </source>
</evidence>
<dbReference type="Gene3D" id="1.10.287.1060">
    <property type="entry name" value="ESAT-6-like"/>
    <property type="match status" value="1"/>
</dbReference>
<evidence type="ECO:0000256" key="2">
    <source>
        <dbReference type="SAM" id="MobiDB-lite"/>
    </source>
</evidence>
<feature type="region of interest" description="Disordered" evidence="2">
    <location>
        <begin position="170"/>
        <end position="193"/>
    </location>
</feature>
<keyword evidence="1" id="KW-0175">Coiled coil</keyword>
<evidence type="ECO:0000313" key="3">
    <source>
        <dbReference type="EMBL" id="SFB35871.1"/>
    </source>
</evidence>
<feature type="region of interest" description="Disordered" evidence="2">
    <location>
        <begin position="247"/>
        <end position="455"/>
    </location>
</feature>
<protein>
    <recommendedName>
        <fullName evidence="5">PPE family protein</fullName>
    </recommendedName>
</protein>
<dbReference type="EMBL" id="FOKG01000009">
    <property type="protein sequence ID" value="SFB35871.1"/>
    <property type="molecule type" value="Genomic_DNA"/>
</dbReference>
<feature type="compositionally biased region" description="Basic and acidic residues" evidence="2">
    <location>
        <begin position="437"/>
        <end position="448"/>
    </location>
</feature>
<feature type="compositionally biased region" description="Low complexity" evidence="2">
    <location>
        <begin position="261"/>
        <end position="272"/>
    </location>
</feature>
<feature type="coiled-coil region" evidence="1">
    <location>
        <begin position="67"/>
        <end position="113"/>
    </location>
</feature>
<feature type="compositionally biased region" description="Low complexity" evidence="2">
    <location>
        <begin position="339"/>
        <end position="351"/>
    </location>
</feature>
<sequence length="455" mass="46053">MEYATLSVAAQFGLVSAEVHHHLPRVQDAARMWRAVAEQLRDVSDSMRRELDSLATHWNDSTGAGFVVEVERRRAAIDELLARIEDREPWRALDDLARQLLVTKARLADALERSVLVQVWSDAQAWHAVGTDGPGQARQDAGLHREGAAYLAELDRYFDAAAEAVHGCSGGARRAVPPAGAPEHPHATTSTAPAAGCCSDVALPAGPALAGLPGAFPAPFVGPGPVTGAALPPGGVSIPGLIAIPPGASGAGGKPGSRAEPAAAGPGSSWQPGAGGGIGSSGVPGGAGTGADAAAGPPRIEQAAKPVASTTPPTVPEAPRLPESSAGSIPGSSGGGGRMMPPMMMMPPGAGAASGSGRSGAARPVGGNERRTRSPQPTPGVPARLRGRSGLADPTANGFRPLAMSSRTSGAGNSGAPGVLDHEVWQVDESVAASPLRPERPERPERVRRAGNRGF</sequence>
<dbReference type="STRING" id="490629.SAMN05216266_10917"/>
<dbReference type="AlphaFoldDB" id="A0A1I1ACY9"/>
<dbReference type="RefSeq" id="WP_091674043.1">
    <property type="nucleotide sequence ID" value="NZ_FOKG01000009.1"/>
</dbReference>
<feature type="compositionally biased region" description="Low complexity" evidence="2">
    <location>
        <begin position="171"/>
        <end position="193"/>
    </location>
</feature>
<evidence type="ECO:0000256" key="1">
    <source>
        <dbReference type="SAM" id="Coils"/>
    </source>
</evidence>
<dbReference type="OrthoDB" id="3622826at2"/>